<dbReference type="AlphaFoldDB" id="A0A143DHQ2"/>
<protein>
    <submittedName>
        <fullName evidence="2">Uncharacterized protein</fullName>
    </submittedName>
</protein>
<dbReference type="Proteomes" id="UP000076066">
    <property type="component" value="Plasmid unnamed 2"/>
</dbReference>
<dbReference type="GeneID" id="53317628"/>
<dbReference type="EMBL" id="CP014527">
    <property type="protein sequence ID" value="AMW35843.1"/>
    <property type="molecule type" value="Genomic_DNA"/>
</dbReference>
<evidence type="ECO:0000313" key="2">
    <source>
        <dbReference type="EMBL" id="AMW35843.1"/>
    </source>
</evidence>
<evidence type="ECO:0000256" key="1">
    <source>
        <dbReference type="SAM" id="MobiDB-lite"/>
    </source>
</evidence>
<keyword evidence="3" id="KW-1185">Reference proteome</keyword>
<dbReference type="KEGG" id="hjo:AY555_10745"/>
<sequence length="96" mass="10971">MTIINTRADLDALKGTPAHDEFLRLLRGTMTTMTDTQTYPEDYGKPEYDRPKLDPVWVEVETLETITRFGFTKEELMQESPDMGGEISVQKSQQEG</sequence>
<reference evidence="2 3" key="1">
    <citation type="submission" date="2016-02" db="EMBL/GenBank/DDBJ databases">
        <title>Complete Genome of H5569, the type strain of the newly described species Haematospirillium jordaniae.</title>
        <authorList>
            <person name="Nicholson A.C."/>
            <person name="Humrighouse B.W."/>
            <person name="Loparov V."/>
            <person name="McQuiston J.R."/>
        </authorList>
    </citation>
    <scope>NUCLEOTIDE SEQUENCE [LARGE SCALE GENOMIC DNA]</scope>
    <source>
        <strain evidence="2 3">H5569</strain>
        <plasmid evidence="3">Plasmid unnamed 2</plasmid>
    </source>
</reference>
<proteinExistence type="predicted"/>
<evidence type="ECO:0000313" key="3">
    <source>
        <dbReference type="Proteomes" id="UP000076066"/>
    </source>
</evidence>
<organism evidence="2 3">
    <name type="scientific">Haematospirillum jordaniae</name>
    <dbReference type="NCBI Taxonomy" id="1549855"/>
    <lineage>
        <taxon>Bacteria</taxon>
        <taxon>Pseudomonadati</taxon>
        <taxon>Pseudomonadota</taxon>
        <taxon>Alphaproteobacteria</taxon>
        <taxon>Rhodospirillales</taxon>
        <taxon>Novispirillaceae</taxon>
        <taxon>Haematospirillum</taxon>
    </lineage>
</organism>
<name>A0A143DHQ2_9PROT</name>
<accession>A0A143DHQ2</accession>
<geneLocation type="plasmid" evidence="2 3">
    <name>unnamed 2</name>
</geneLocation>
<keyword evidence="2" id="KW-0614">Plasmid</keyword>
<feature type="region of interest" description="Disordered" evidence="1">
    <location>
        <begin position="77"/>
        <end position="96"/>
    </location>
</feature>
<gene>
    <name evidence="2" type="ORF">AY555_10745</name>
</gene>
<dbReference type="RefSeq" id="WP_066137188.1">
    <property type="nucleotide sequence ID" value="NZ_CP014527.1"/>
</dbReference>